<feature type="compositionally biased region" description="Polar residues" evidence="1">
    <location>
        <begin position="40"/>
        <end position="53"/>
    </location>
</feature>
<feature type="region of interest" description="Disordered" evidence="1">
    <location>
        <begin position="32"/>
        <end position="53"/>
    </location>
</feature>
<dbReference type="AlphaFoldDB" id="A0A9N9NQT7"/>
<proteinExistence type="predicted"/>
<reference evidence="2" key="1">
    <citation type="submission" date="2021-06" db="EMBL/GenBank/DDBJ databases">
        <authorList>
            <person name="Kallberg Y."/>
            <person name="Tangrot J."/>
            <person name="Rosling A."/>
        </authorList>
    </citation>
    <scope>NUCLEOTIDE SEQUENCE</scope>
    <source>
        <strain evidence="2">IN212</strain>
    </source>
</reference>
<evidence type="ECO:0000256" key="1">
    <source>
        <dbReference type="SAM" id="MobiDB-lite"/>
    </source>
</evidence>
<evidence type="ECO:0000313" key="2">
    <source>
        <dbReference type="EMBL" id="CAG8751973.1"/>
    </source>
</evidence>
<dbReference type="EMBL" id="CAJVPZ010036719">
    <property type="protein sequence ID" value="CAG8751973.1"/>
    <property type="molecule type" value="Genomic_DNA"/>
</dbReference>
<feature type="region of interest" description="Disordered" evidence="1">
    <location>
        <begin position="70"/>
        <end position="92"/>
    </location>
</feature>
<evidence type="ECO:0000313" key="3">
    <source>
        <dbReference type="Proteomes" id="UP000789396"/>
    </source>
</evidence>
<dbReference type="OrthoDB" id="1689567at2759"/>
<organism evidence="2 3">
    <name type="scientific">Racocetra fulgida</name>
    <dbReference type="NCBI Taxonomy" id="60492"/>
    <lineage>
        <taxon>Eukaryota</taxon>
        <taxon>Fungi</taxon>
        <taxon>Fungi incertae sedis</taxon>
        <taxon>Mucoromycota</taxon>
        <taxon>Glomeromycotina</taxon>
        <taxon>Glomeromycetes</taxon>
        <taxon>Diversisporales</taxon>
        <taxon>Gigasporaceae</taxon>
        <taxon>Racocetra</taxon>
    </lineage>
</organism>
<gene>
    <name evidence="2" type="ORF">RFULGI_LOCUS13665</name>
</gene>
<comment type="caution">
    <text evidence="2">The sequence shown here is derived from an EMBL/GenBank/DDBJ whole genome shotgun (WGS) entry which is preliminary data.</text>
</comment>
<dbReference type="Proteomes" id="UP000789396">
    <property type="component" value="Unassembled WGS sequence"/>
</dbReference>
<feature type="non-terminal residue" evidence="2">
    <location>
        <position position="1"/>
    </location>
</feature>
<name>A0A9N9NQT7_9GLOM</name>
<protein>
    <submittedName>
        <fullName evidence="2">13280_t:CDS:1</fullName>
    </submittedName>
</protein>
<accession>A0A9N9NQT7</accession>
<feature type="compositionally biased region" description="Polar residues" evidence="1">
    <location>
        <begin position="77"/>
        <end position="92"/>
    </location>
</feature>
<keyword evidence="3" id="KW-1185">Reference proteome</keyword>
<feature type="region of interest" description="Disordered" evidence="1">
    <location>
        <begin position="247"/>
        <end position="282"/>
    </location>
</feature>
<sequence>IKINAPDDINKDMSSQMIETNADNVLVKRIINDESHGSDSESSTKYNSSTNMHSKIIDEQRSSANLTEKVEFEKSSDNGTGTRQAQHQKTLTMQTDNTDENIGASNRTTLKLTLVPPNLDPSVKVLTSSPVSCQDLGITRTPLRTSRSNLYPLVVKYDPNRTAIQDESSQYQTYTHPNLVKDLNRRLWLPRDPLKKITIDDTVELTRALTSSEGGSGIVGFWGEASSYLNEARVSMYGVHEFLPSPHQRGATGSTGGEVPCHHRRKTTSNVDPESSVDDSNEEFCDDGIVSLKEFFSGELRSGELSSGEEY</sequence>